<dbReference type="NCBIfam" id="NF011202">
    <property type="entry name" value="PRK14608.1"/>
    <property type="match status" value="1"/>
</dbReference>
<feature type="domain" description="GHMP kinase C-terminal" evidence="12">
    <location>
        <begin position="197"/>
        <end position="269"/>
    </location>
</feature>
<feature type="active site" evidence="10">
    <location>
        <position position="137"/>
    </location>
</feature>
<dbReference type="PANTHER" id="PTHR43527:SF2">
    <property type="entry name" value="4-DIPHOSPHOCYTIDYL-2-C-METHYL-D-ERYTHRITOL KINASE, CHLOROPLASTIC"/>
    <property type="match status" value="1"/>
</dbReference>
<dbReference type="Gene3D" id="3.30.230.10">
    <property type="match status" value="1"/>
</dbReference>
<evidence type="ECO:0000256" key="2">
    <source>
        <dbReference type="ARBA" id="ARBA00012052"/>
    </source>
</evidence>
<evidence type="ECO:0000256" key="5">
    <source>
        <dbReference type="ARBA" id="ARBA00022741"/>
    </source>
</evidence>
<dbReference type="UniPathway" id="UPA00056">
    <property type="reaction ID" value="UER00094"/>
</dbReference>
<dbReference type="EMBL" id="FMJD01000004">
    <property type="protein sequence ID" value="SCM73742.1"/>
    <property type="molecule type" value="Genomic_DNA"/>
</dbReference>
<evidence type="ECO:0000259" key="11">
    <source>
        <dbReference type="Pfam" id="PF00288"/>
    </source>
</evidence>
<keyword evidence="4 10" id="KW-0808">Transferase</keyword>
<dbReference type="InterPro" id="IPR004424">
    <property type="entry name" value="IspE"/>
</dbReference>
<dbReference type="InterPro" id="IPR020568">
    <property type="entry name" value="Ribosomal_Su5_D2-typ_SF"/>
</dbReference>
<keyword evidence="6 10" id="KW-0418">Kinase</keyword>
<dbReference type="NCBIfam" id="TIGR00154">
    <property type="entry name" value="ispE"/>
    <property type="match status" value="1"/>
</dbReference>
<dbReference type="HAMAP" id="MF_00061">
    <property type="entry name" value="IspE"/>
    <property type="match status" value="1"/>
</dbReference>
<evidence type="ECO:0000256" key="4">
    <source>
        <dbReference type="ARBA" id="ARBA00022679"/>
    </source>
</evidence>
<dbReference type="GO" id="GO:0019288">
    <property type="term" value="P:isopentenyl diphosphate biosynthetic process, methylerythritol 4-phosphate pathway"/>
    <property type="evidence" value="ECO:0007669"/>
    <property type="project" value="UniProtKB-UniRule"/>
</dbReference>
<sequence>MPVVEEARAKVNLALHVVGRRPDGYHDLDMLVAFAGAGDTVTLTPGDADRLVIDGPMAGDLRADGDNLVLRALRGFRELDGRADPLAIGLVKRLPVASGIGGGSADAAATLRGLCRLYGRSTADPAVTALALSLGADVPMCLDGRPARVAGIGERIAPTAGKLALGLLLVNPRVGVATPAVFRALGRRDNPPLPALPAFGTPADLAAFLAAETRNDLEPPAKAIAPAIADVLAALAGLPGVRLARMSGSGATCFGLFDGEADARMAGARLAADHPGWWVEPTEARF</sequence>
<reference evidence="13" key="1">
    <citation type="submission" date="2016-08" db="EMBL/GenBank/DDBJ databases">
        <authorList>
            <person name="Seilhamer J.J."/>
        </authorList>
    </citation>
    <scope>NUCLEOTIDE SEQUENCE</scope>
    <source>
        <strain evidence="13">86</strain>
    </source>
</reference>
<feature type="binding site" evidence="10">
    <location>
        <begin position="95"/>
        <end position="105"/>
    </location>
    <ligand>
        <name>ATP</name>
        <dbReference type="ChEBI" id="CHEBI:30616"/>
    </ligand>
</feature>
<dbReference type="Gene3D" id="3.30.70.890">
    <property type="entry name" value="GHMP kinase, C-terminal domain"/>
    <property type="match status" value="1"/>
</dbReference>
<evidence type="ECO:0000256" key="7">
    <source>
        <dbReference type="ARBA" id="ARBA00022840"/>
    </source>
</evidence>
<dbReference type="RefSeq" id="WP_288199569.1">
    <property type="nucleotide sequence ID" value="NZ_LT608334.1"/>
</dbReference>
<dbReference type="InterPro" id="IPR006204">
    <property type="entry name" value="GHMP_kinase_N_dom"/>
</dbReference>
<comment type="pathway">
    <text evidence="10">Isoprenoid biosynthesis; isopentenyl diphosphate biosynthesis via DXP pathway; isopentenyl diphosphate from 1-deoxy-D-xylulose 5-phosphate: step 3/6.</text>
</comment>
<gene>
    <name evidence="10 13" type="primary">ispE</name>
    <name evidence="13" type="ORF">KL86PLE_120064</name>
</gene>
<dbReference type="GO" id="GO:0005524">
    <property type="term" value="F:ATP binding"/>
    <property type="evidence" value="ECO:0007669"/>
    <property type="project" value="UniProtKB-UniRule"/>
</dbReference>
<evidence type="ECO:0000256" key="9">
    <source>
        <dbReference type="ARBA" id="ARBA00032554"/>
    </source>
</evidence>
<comment type="catalytic activity">
    <reaction evidence="10">
        <text>4-CDP-2-C-methyl-D-erythritol + ATP = 4-CDP-2-C-methyl-D-erythritol 2-phosphate + ADP + H(+)</text>
        <dbReference type="Rhea" id="RHEA:18437"/>
        <dbReference type="ChEBI" id="CHEBI:15378"/>
        <dbReference type="ChEBI" id="CHEBI:30616"/>
        <dbReference type="ChEBI" id="CHEBI:57823"/>
        <dbReference type="ChEBI" id="CHEBI:57919"/>
        <dbReference type="ChEBI" id="CHEBI:456216"/>
        <dbReference type="EC" id="2.7.1.148"/>
    </reaction>
</comment>
<dbReference type="SUPFAM" id="SSF55060">
    <property type="entry name" value="GHMP Kinase, C-terminal domain"/>
    <property type="match status" value="1"/>
</dbReference>
<dbReference type="EC" id="2.7.1.148" evidence="2 10"/>
<keyword evidence="7 10" id="KW-0067">ATP-binding</keyword>
<evidence type="ECO:0000259" key="12">
    <source>
        <dbReference type="Pfam" id="PF08544"/>
    </source>
</evidence>
<dbReference type="Pfam" id="PF00288">
    <property type="entry name" value="GHMP_kinases_N"/>
    <property type="match status" value="1"/>
</dbReference>
<evidence type="ECO:0000256" key="10">
    <source>
        <dbReference type="HAMAP-Rule" id="MF_00061"/>
    </source>
</evidence>
<feature type="domain" description="GHMP kinase N-terminal" evidence="11">
    <location>
        <begin position="67"/>
        <end position="144"/>
    </location>
</feature>
<dbReference type="GO" id="GO:0016114">
    <property type="term" value="P:terpenoid biosynthetic process"/>
    <property type="evidence" value="ECO:0007669"/>
    <property type="project" value="UniProtKB-UniRule"/>
</dbReference>
<evidence type="ECO:0000256" key="8">
    <source>
        <dbReference type="ARBA" id="ARBA00023229"/>
    </source>
</evidence>
<name>A0A212L839_9HYPH</name>
<organism evidence="13">
    <name type="scientific">uncultured Pleomorphomonas sp</name>
    <dbReference type="NCBI Taxonomy" id="442121"/>
    <lineage>
        <taxon>Bacteria</taxon>
        <taxon>Pseudomonadati</taxon>
        <taxon>Pseudomonadota</taxon>
        <taxon>Alphaproteobacteria</taxon>
        <taxon>Hyphomicrobiales</taxon>
        <taxon>Pleomorphomonadaceae</taxon>
        <taxon>Pleomorphomonas</taxon>
        <taxon>environmental samples</taxon>
    </lineage>
</organism>
<feature type="active site" evidence="10">
    <location>
        <position position="10"/>
    </location>
</feature>
<dbReference type="InterPro" id="IPR013750">
    <property type="entry name" value="GHMP_kinase_C_dom"/>
</dbReference>
<keyword evidence="8 10" id="KW-0414">Isoprene biosynthesis</keyword>
<dbReference type="AlphaFoldDB" id="A0A212L839"/>
<dbReference type="InterPro" id="IPR014721">
    <property type="entry name" value="Ribsml_uS5_D2-typ_fold_subgr"/>
</dbReference>
<dbReference type="PANTHER" id="PTHR43527">
    <property type="entry name" value="4-DIPHOSPHOCYTIDYL-2-C-METHYL-D-ERYTHRITOL KINASE, CHLOROPLASTIC"/>
    <property type="match status" value="1"/>
</dbReference>
<dbReference type="GO" id="GO:0050515">
    <property type="term" value="F:4-(cytidine 5'-diphospho)-2-C-methyl-D-erythritol kinase activity"/>
    <property type="evidence" value="ECO:0007669"/>
    <property type="project" value="UniProtKB-UniRule"/>
</dbReference>
<dbReference type="PIRSF" id="PIRSF010376">
    <property type="entry name" value="IspE"/>
    <property type="match status" value="1"/>
</dbReference>
<dbReference type="InterPro" id="IPR036554">
    <property type="entry name" value="GHMP_kinase_C_sf"/>
</dbReference>
<evidence type="ECO:0000256" key="3">
    <source>
        <dbReference type="ARBA" id="ARBA00017473"/>
    </source>
</evidence>
<comment type="function">
    <text evidence="10">Catalyzes the phosphorylation of the position 2 hydroxy group of 4-diphosphocytidyl-2C-methyl-D-erythritol.</text>
</comment>
<evidence type="ECO:0000256" key="6">
    <source>
        <dbReference type="ARBA" id="ARBA00022777"/>
    </source>
</evidence>
<evidence type="ECO:0000313" key="13">
    <source>
        <dbReference type="EMBL" id="SCM73742.1"/>
    </source>
</evidence>
<comment type="similarity">
    <text evidence="1 10">Belongs to the GHMP kinase family. IspE subfamily.</text>
</comment>
<evidence type="ECO:0000256" key="1">
    <source>
        <dbReference type="ARBA" id="ARBA00009684"/>
    </source>
</evidence>
<dbReference type="Pfam" id="PF08544">
    <property type="entry name" value="GHMP_kinases_C"/>
    <property type="match status" value="1"/>
</dbReference>
<dbReference type="SUPFAM" id="SSF54211">
    <property type="entry name" value="Ribosomal protein S5 domain 2-like"/>
    <property type="match status" value="1"/>
</dbReference>
<proteinExistence type="inferred from homology"/>
<keyword evidence="5 10" id="KW-0547">Nucleotide-binding</keyword>
<protein>
    <recommendedName>
        <fullName evidence="3 10">4-diphosphocytidyl-2-C-methyl-D-erythritol kinase</fullName>
        <shortName evidence="10">CMK</shortName>
        <ecNumber evidence="2 10">2.7.1.148</ecNumber>
    </recommendedName>
    <alternativeName>
        <fullName evidence="9 10">4-(cytidine-5'-diphospho)-2-C-methyl-D-erythritol kinase</fullName>
    </alternativeName>
</protein>
<accession>A0A212L839</accession>